<dbReference type="AlphaFoldDB" id="A0A2H0VAN8"/>
<comment type="caution">
    <text evidence="3">The sequence shown here is derived from an EMBL/GenBank/DDBJ whole genome shotgun (WGS) entry which is preliminary data.</text>
</comment>
<feature type="domain" description="Peptidase C39-like" evidence="2">
    <location>
        <begin position="69"/>
        <end position="213"/>
    </location>
</feature>
<proteinExistence type="predicted"/>
<reference evidence="4" key="1">
    <citation type="submission" date="2017-09" db="EMBL/GenBank/DDBJ databases">
        <title>Depth-based differentiation of microbial function through sediment-hosted aquifers and enrichment of novel symbionts in the deep terrestrial subsurface.</title>
        <authorList>
            <person name="Probst A.J."/>
            <person name="Ladd B."/>
            <person name="Jarett J.K."/>
            <person name="Geller-Mcgrath D.E."/>
            <person name="Sieber C.M.K."/>
            <person name="Emerson J.B."/>
            <person name="Anantharaman K."/>
            <person name="Thomas B.C."/>
            <person name="Malmstrom R."/>
            <person name="Stieglmeier M."/>
            <person name="Klingl A."/>
            <person name="Woyke T."/>
            <person name="Ryan C.M."/>
            <person name="Banfield J.F."/>
        </authorList>
    </citation>
    <scope>NUCLEOTIDE SEQUENCE [LARGE SCALE GENOMIC DNA]</scope>
</reference>
<feature type="signal peptide" evidence="1">
    <location>
        <begin position="1"/>
        <end position="20"/>
    </location>
</feature>
<sequence length="254" mass="28773">MKTIKIFIWTIFAVSLACLAGSFFSQKNNSATYIYYAPKEDKPLIISKDDETSEMPDSKSPLPNSLLLPVPFTSQAPAANWDDPVYAEACEEASLYMASEYFGGNKDEIISKQDALEQIRLIANWETKEFGYNRDIDNAEITRVADELLGLNTKILEDFTEDDLKQALKNNQLVLIPTDGRLLNNPNFRAPGPPYHMLVIKGYDDVNFITNDPGTRNGRDFKYTFDVLYEAAGRWNHALNKVDIKNKTAIVVWK</sequence>
<protein>
    <recommendedName>
        <fullName evidence="2">Peptidase C39-like domain-containing protein</fullName>
    </recommendedName>
</protein>
<gene>
    <name evidence="3" type="ORF">COT92_02540</name>
</gene>
<name>A0A2H0VAN8_9BACT</name>
<dbReference type="Gene3D" id="3.90.70.10">
    <property type="entry name" value="Cysteine proteinases"/>
    <property type="match status" value="1"/>
</dbReference>
<keyword evidence="1" id="KW-0732">Signal</keyword>
<dbReference type="Pfam" id="PF13529">
    <property type="entry name" value="Peptidase_C39_2"/>
    <property type="match status" value="1"/>
</dbReference>
<evidence type="ECO:0000259" key="2">
    <source>
        <dbReference type="Pfam" id="PF13529"/>
    </source>
</evidence>
<organism evidence="3 4">
    <name type="scientific">Candidatus Doudnabacteria bacterium CG10_big_fil_rev_8_21_14_0_10_42_18</name>
    <dbReference type="NCBI Taxonomy" id="1974552"/>
    <lineage>
        <taxon>Bacteria</taxon>
        <taxon>Candidatus Doudnaibacteriota</taxon>
    </lineage>
</organism>
<dbReference type="InterPro" id="IPR039564">
    <property type="entry name" value="Peptidase_C39-like"/>
</dbReference>
<accession>A0A2H0VAN8</accession>
<feature type="chain" id="PRO_5013634926" description="Peptidase C39-like domain-containing protein" evidence="1">
    <location>
        <begin position="21"/>
        <end position="254"/>
    </location>
</feature>
<dbReference type="Proteomes" id="UP000230922">
    <property type="component" value="Unassembled WGS sequence"/>
</dbReference>
<evidence type="ECO:0000313" key="3">
    <source>
        <dbReference type="EMBL" id="PIR96168.1"/>
    </source>
</evidence>
<evidence type="ECO:0000313" key="4">
    <source>
        <dbReference type="Proteomes" id="UP000230922"/>
    </source>
</evidence>
<dbReference type="PROSITE" id="PS51257">
    <property type="entry name" value="PROKAR_LIPOPROTEIN"/>
    <property type="match status" value="1"/>
</dbReference>
<evidence type="ECO:0000256" key="1">
    <source>
        <dbReference type="SAM" id="SignalP"/>
    </source>
</evidence>
<dbReference type="EMBL" id="PFAK01000044">
    <property type="protein sequence ID" value="PIR96168.1"/>
    <property type="molecule type" value="Genomic_DNA"/>
</dbReference>